<dbReference type="SUPFAM" id="SSF53474">
    <property type="entry name" value="alpha/beta-Hydrolases"/>
    <property type="match status" value="1"/>
</dbReference>
<reference evidence="3 4" key="1">
    <citation type="submission" date="2018-05" db="EMBL/GenBank/DDBJ databases">
        <title>Genomic Encyclopedia of Type Strains, Phase IV (KMG-IV): sequencing the most valuable type-strain genomes for metagenomic binning, comparative biology and taxonomic classification.</title>
        <authorList>
            <person name="Goeker M."/>
        </authorList>
    </citation>
    <scope>NUCLEOTIDE SEQUENCE [LARGE SCALE GENOMIC DNA]</scope>
    <source>
        <strain evidence="3 4">DSM 6462</strain>
    </source>
</reference>
<dbReference type="Gene3D" id="3.40.50.1820">
    <property type="entry name" value="alpha/beta hydrolase"/>
    <property type="match status" value="1"/>
</dbReference>
<dbReference type="RefSeq" id="WP_210206400.1">
    <property type="nucleotide sequence ID" value="NZ_JAHBRY010000001.1"/>
</dbReference>
<feature type="domain" description="AB hydrolase-1" evidence="2">
    <location>
        <begin position="43"/>
        <end position="169"/>
    </location>
</feature>
<sequence length="310" mass="33493">MAAIEQTQRETPGMDALFADFTERRAQIADGTTFRLLSGGEGPVVLLLHGWPQTLAAWHRIAPQLRAAGYRVVVPDLPGYGQGEIGSGSALARAPSRRAIAGSIATLMESLGHQRYAVVGHDRGARAGYRLALDRPDPVAGYASLAVVPTLDVWERIDGRFALRAPHWFFFTLPPDLLETLVGADPDGYLDHVLTGMAGGRDRLDPRAVADYRAAFARPAVRAAMFSDYSAALGIDLEHERADRETGHKIACPVLHLWPAGVAGDPLAVWRRWADDVSGGDVAGGHLLPEQSADAVLEALIPFLKRCFPR</sequence>
<protein>
    <submittedName>
        <fullName evidence="3">Haloacetate dehalogenase</fullName>
    </submittedName>
</protein>
<dbReference type="EMBL" id="QJJK01000003">
    <property type="protein sequence ID" value="PXW61568.1"/>
    <property type="molecule type" value="Genomic_DNA"/>
</dbReference>
<name>A0A2V3UBS6_9HYPH</name>
<accession>A0A2V3UBS6</accession>
<evidence type="ECO:0000313" key="3">
    <source>
        <dbReference type="EMBL" id="PXW61568.1"/>
    </source>
</evidence>
<dbReference type="AlphaFoldDB" id="A0A2V3UBS6"/>
<dbReference type="InterPro" id="IPR029058">
    <property type="entry name" value="AB_hydrolase_fold"/>
</dbReference>
<keyword evidence="1" id="KW-0378">Hydrolase</keyword>
<dbReference type="PRINTS" id="PR00412">
    <property type="entry name" value="EPOXHYDRLASE"/>
</dbReference>
<dbReference type="Pfam" id="PF00561">
    <property type="entry name" value="Abhydrolase_1"/>
    <property type="match status" value="1"/>
</dbReference>
<organism evidence="3 4">
    <name type="scientific">Chelatococcus asaccharovorans</name>
    <dbReference type="NCBI Taxonomy" id="28210"/>
    <lineage>
        <taxon>Bacteria</taxon>
        <taxon>Pseudomonadati</taxon>
        <taxon>Pseudomonadota</taxon>
        <taxon>Alphaproteobacteria</taxon>
        <taxon>Hyphomicrobiales</taxon>
        <taxon>Chelatococcaceae</taxon>
        <taxon>Chelatococcus</taxon>
    </lineage>
</organism>
<dbReference type="InterPro" id="IPR000073">
    <property type="entry name" value="AB_hydrolase_1"/>
</dbReference>
<keyword evidence="4" id="KW-1185">Reference proteome</keyword>
<evidence type="ECO:0000256" key="1">
    <source>
        <dbReference type="ARBA" id="ARBA00022801"/>
    </source>
</evidence>
<evidence type="ECO:0000313" key="4">
    <source>
        <dbReference type="Proteomes" id="UP000248021"/>
    </source>
</evidence>
<evidence type="ECO:0000259" key="2">
    <source>
        <dbReference type="Pfam" id="PF00561"/>
    </source>
</evidence>
<dbReference type="GO" id="GO:0016787">
    <property type="term" value="F:hydrolase activity"/>
    <property type="evidence" value="ECO:0007669"/>
    <property type="project" value="UniProtKB-KW"/>
</dbReference>
<proteinExistence type="predicted"/>
<gene>
    <name evidence="3" type="ORF">C7450_10384</name>
</gene>
<dbReference type="PANTHER" id="PTHR43329">
    <property type="entry name" value="EPOXIDE HYDROLASE"/>
    <property type="match status" value="1"/>
</dbReference>
<dbReference type="InterPro" id="IPR000639">
    <property type="entry name" value="Epox_hydrolase-like"/>
</dbReference>
<dbReference type="Proteomes" id="UP000248021">
    <property type="component" value="Unassembled WGS sequence"/>
</dbReference>
<comment type="caution">
    <text evidence="3">The sequence shown here is derived from an EMBL/GenBank/DDBJ whole genome shotgun (WGS) entry which is preliminary data.</text>
</comment>